<dbReference type="InterPro" id="IPR002048">
    <property type="entry name" value="EF_hand_dom"/>
</dbReference>
<proteinExistence type="predicted"/>
<dbReference type="SUPFAM" id="SSF47473">
    <property type="entry name" value="EF-hand"/>
    <property type="match status" value="1"/>
</dbReference>
<evidence type="ECO:0000259" key="3">
    <source>
        <dbReference type="PROSITE" id="PS50222"/>
    </source>
</evidence>
<dbReference type="PROSITE" id="PS00018">
    <property type="entry name" value="EF_HAND_1"/>
    <property type="match status" value="1"/>
</dbReference>
<reference evidence="4" key="1">
    <citation type="submission" date="2021-01" db="EMBL/GenBank/DDBJ databases">
        <title>Adiantum capillus-veneris genome.</title>
        <authorList>
            <person name="Fang Y."/>
            <person name="Liao Q."/>
        </authorList>
    </citation>
    <scope>NUCLEOTIDE SEQUENCE</scope>
    <source>
        <strain evidence="4">H3</strain>
        <tissue evidence="4">Leaf</tissue>
    </source>
</reference>
<dbReference type="OrthoDB" id="26525at2759"/>
<sequence>MENPTQSPPSAQQQAAETPLLPTPLTISLSFKNGQTKTLERFLTARIRFETPDAERAELYKVFRHFDTDGDGNLSLEEIRNSLEKLGILVSAADITSLVSYITESHAQTDNGHAEDVPAPAGS</sequence>
<dbReference type="AlphaFoldDB" id="A0A9D4US81"/>
<gene>
    <name evidence="4" type="ORF">GOP47_0013041</name>
</gene>
<feature type="region of interest" description="Disordered" evidence="2">
    <location>
        <begin position="104"/>
        <end position="123"/>
    </location>
</feature>
<dbReference type="PROSITE" id="PS50222">
    <property type="entry name" value="EF_HAND_2"/>
    <property type="match status" value="1"/>
</dbReference>
<name>A0A9D4US81_ADICA</name>
<protein>
    <recommendedName>
        <fullName evidence="3">EF-hand domain-containing protein</fullName>
    </recommendedName>
</protein>
<comment type="caution">
    <text evidence="4">The sequence shown here is derived from an EMBL/GenBank/DDBJ whole genome shotgun (WGS) entry which is preliminary data.</text>
</comment>
<evidence type="ECO:0000256" key="1">
    <source>
        <dbReference type="ARBA" id="ARBA00022837"/>
    </source>
</evidence>
<dbReference type="EMBL" id="JABFUD020000012">
    <property type="protein sequence ID" value="KAI5072935.1"/>
    <property type="molecule type" value="Genomic_DNA"/>
</dbReference>
<dbReference type="CDD" id="cd00051">
    <property type="entry name" value="EFh"/>
    <property type="match status" value="1"/>
</dbReference>
<dbReference type="SMART" id="SM00054">
    <property type="entry name" value="EFh"/>
    <property type="match status" value="1"/>
</dbReference>
<dbReference type="InterPro" id="IPR018247">
    <property type="entry name" value="EF_Hand_1_Ca_BS"/>
</dbReference>
<organism evidence="4 5">
    <name type="scientific">Adiantum capillus-veneris</name>
    <name type="common">Maidenhair fern</name>
    <dbReference type="NCBI Taxonomy" id="13818"/>
    <lineage>
        <taxon>Eukaryota</taxon>
        <taxon>Viridiplantae</taxon>
        <taxon>Streptophyta</taxon>
        <taxon>Embryophyta</taxon>
        <taxon>Tracheophyta</taxon>
        <taxon>Polypodiopsida</taxon>
        <taxon>Polypodiidae</taxon>
        <taxon>Polypodiales</taxon>
        <taxon>Pteridineae</taxon>
        <taxon>Pteridaceae</taxon>
        <taxon>Vittarioideae</taxon>
        <taxon>Adiantum</taxon>
    </lineage>
</organism>
<feature type="domain" description="EF-hand" evidence="3">
    <location>
        <begin position="54"/>
        <end position="89"/>
    </location>
</feature>
<dbReference type="Pfam" id="PF13405">
    <property type="entry name" value="EF-hand_6"/>
    <property type="match status" value="1"/>
</dbReference>
<evidence type="ECO:0000313" key="4">
    <source>
        <dbReference type="EMBL" id="KAI5072935.1"/>
    </source>
</evidence>
<dbReference type="Proteomes" id="UP000886520">
    <property type="component" value="Chromosome 12"/>
</dbReference>
<dbReference type="GO" id="GO:0005509">
    <property type="term" value="F:calcium ion binding"/>
    <property type="evidence" value="ECO:0007669"/>
    <property type="project" value="InterPro"/>
</dbReference>
<evidence type="ECO:0000313" key="5">
    <source>
        <dbReference type="Proteomes" id="UP000886520"/>
    </source>
</evidence>
<dbReference type="InterPro" id="IPR011992">
    <property type="entry name" value="EF-hand-dom_pair"/>
</dbReference>
<dbReference type="Gene3D" id="1.10.238.10">
    <property type="entry name" value="EF-hand"/>
    <property type="match status" value="1"/>
</dbReference>
<accession>A0A9D4US81</accession>
<keyword evidence="1" id="KW-0106">Calcium</keyword>
<keyword evidence="5" id="KW-1185">Reference proteome</keyword>
<evidence type="ECO:0000256" key="2">
    <source>
        <dbReference type="SAM" id="MobiDB-lite"/>
    </source>
</evidence>